<protein>
    <submittedName>
        <fullName evidence="1">Uncharacterized protein</fullName>
    </submittedName>
</protein>
<dbReference type="KEGG" id="ban:BA_3626"/>
<dbReference type="AlphaFoldDB" id="A0A0F7R8X4"/>
<accession>A0A0F7R8X4</accession>
<reference evidence="1 2" key="1">
    <citation type="journal article" date="2003" name="Nature">
        <title>The genome sequence of Bacillus anthracis Ames and comparison to closely related bacteria.</title>
        <authorList>
            <person name="Read T.D."/>
            <person name="Peterson S.N."/>
            <person name="Tourasse N."/>
            <person name="Baillie L.W."/>
            <person name="Paulsen I.T."/>
            <person name="Nelson K.E."/>
            <person name="Tettelin H."/>
            <person name="Fouts D.E."/>
            <person name="Eisen J.A."/>
            <person name="Gill S.R."/>
            <person name="Holtzapple E.K."/>
            <person name="Okstad O.A."/>
            <person name="Helgason E."/>
            <person name="Rilstone J."/>
            <person name="Wu M."/>
            <person name="Kolonay J.F."/>
            <person name="Beanan M.J."/>
            <person name="Dodson R.J."/>
            <person name="Brinkac L.M."/>
            <person name="Gwinn M."/>
            <person name="DeBoy R.T."/>
            <person name="Madpu R."/>
            <person name="Daugherty S.C."/>
            <person name="Durkin A.S."/>
            <person name="Haft D.H."/>
            <person name="Nelson W.C."/>
            <person name="Peterson J.D."/>
            <person name="Pop M."/>
            <person name="Khouri H.M."/>
            <person name="Radune D."/>
            <person name="Benton J.L."/>
            <person name="Mahamoud Y."/>
            <person name="Jiang L."/>
            <person name="Hance I.R."/>
            <person name="Weidman J.F."/>
            <person name="Berry K.J."/>
            <person name="Plaut R.D."/>
            <person name="Wolf A.M."/>
            <person name="Watkins K.L."/>
            <person name="Nierman W.C."/>
            <person name="Hazen A."/>
            <person name="Cline R."/>
            <person name="Redmond C."/>
            <person name="Thwaite J.E."/>
            <person name="White O."/>
            <person name="Salzberg S.L."/>
            <person name="Thomason B."/>
            <person name="Friedlander A.M."/>
            <person name="Koehler T.M."/>
            <person name="Hanna P.C."/>
            <person name="Kolsto A.B."/>
            <person name="Fraser C.M."/>
        </authorList>
    </citation>
    <scope>NUCLEOTIDE SEQUENCE [LARGE SCALE GENOMIC DNA]</scope>
    <source>
        <strain evidence="2">Ames / isolate Porton</strain>
    </source>
</reference>
<proteinExistence type="predicted"/>
<gene>
    <name evidence="1" type="ordered locus">BA_3626</name>
</gene>
<evidence type="ECO:0000313" key="2">
    <source>
        <dbReference type="Proteomes" id="UP000000427"/>
    </source>
</evidence>
<sequence length="35" mass="3990">MCREIKQHSKTFILKRFFEAAFLFGENGGIGNVIS</sequence>
<name>A0A0F7R8X4_BACAN</name>
<evidence type="ECO:0000313" key="1">
    <source>
        <dbReference type="EMBL" id="AAP27380.1"/>
    </source>
</evidence>
<dbReference type="EMBL" id="AE016879">
    <property type="protein sequence ID" value="AAP27380.1"/>
    <property type="molecule type" value="Genomic_DNA"/>
</dbReference>
<organism evidence="1 2">
    <name type="scientific">Bacillus anthracis</name>
    <name type="common">anthrax bacterium</name>
    <dbReference type="NCBI Taxonomy" id="1392"/>
    <lineage>
        <taxon>Bacteria</taxon>
        <taxon>Bacillati</taxon>
        <taxon>Bacillota</taxon>
        <taxon>Bacilli</taxon>
        <taxon>Bacillales</taxon>
        <taxon>Bacillaceae</taxon>
        <taxon>Bacillus</taxon>
        <taxon>Bacillus cereus group</taxon>
    </lineage>
</organism>
<dbReference type="Proteomes" id="UP000000427">
    <property type="component" value="Chromosome"/>
</dbReference>